<protein>
    <recommendedName>
        <fullName evidence="2">DUF2020 domain-containing protein</fullName>
    </recommendedName>
</protein>
<evidence type="ECO:0000313" key="3">
    <source>
        <dbReference type="EMBL" id="GGM77995.1"/>
    </source>
</evidence>
<dbReference type="EMBL" id="BMMK01000040">
    <property type="protein sequence ID" value="GGM77995.1"/>
    <property type="molecule type" value="Genomic_DNA"/>
</dbReference>
<comment type="caution">
    <text evidence="3">The sequence shown here is derived from an EMBL/GenBank/DDBJ whole genome shotgun (WGS) entry which is preliminary data.</text>
</comment>
<keyword evidence="4" id="KW-1185">Reference proteome</keyword>
<dbReference type="SUPFAM" id="SSF55724">
    <property type="entry name" value="Mog1p/PsbP-like"/>
    <property type="match status" value="1"/>
</dbReference>
<evidence type="ECO:0000256" key="1">
    <source>
        <dbReference type="SAM" id="MobiDB-lite"/>
    </source>
</evidence>
<dbReference type="InterPro" id="IPR016123">
    <property type="entry name" value="Mog1/PsbP_a/b/a-sand"/>
</dbReference>
<reference evidence="3" key="2">
    <citation type="submission" date="2020-09" db="EMBL/GenBank/DDBJ databases">
        <authorList>
            <person name="Sun Q."/>
            <person name="Zhou Y."/>
        </authorList>
    </citation>
    <scope>NUCLEOTIDE SEQUENCE</scope>
    <source>
        <strain evidence="3">CGMCC 4.5737</strain>
    </source>
</reference>
<sequence length="155" mass="16263">MASPGERPTPPDTAAATAVELPAEPKPERDGPCPYLETKFVAEANGQKVGTVKVSADKPHPTCFFTGLDGKEQLRSRVYVGDPGVARELVDQAAPVSESSKAELTGGWKGGRMPTSNGSVFAVAKDGKAVVITSNQETTFKAQRIAQKVIAKLGL</sequence>
<organism evidence="3 4">
    <name type="scientific">Longimycelium tulufanense</name>
    <dbReference type="NCBI Taxonomy" id="907463"/>
    <lineage>
        <taxon>Bacteria</taxon>
        <taxon>Bacillati</taxon>
        <taxon>Actinomycetota</taxon>
        <taxon>Actinomycetes</taxon>
        <taxon>Pseudonocardiales</taxon>
        <taxon>Pseudonocardiaceae</taxon>
        <taxon>Longimycelium</taxon>
    </lineage>
</organism>
<dbReference type="Gene3D" id="3.40.1000.10">
    <property type="entry name" value="Mog1/PsbP, alpha/beta/alpha sandwich"/>
    <property type="match status" value="1"/>
</dbReference>
<evidence type="ECO:0000259" key="2">
    <source>
        <dbReference type="Pfam" id="PF09449"/>
    </source>
</evidence>
<feature type="region of interest" description="Disordered" evidence="1">
    <location>
        <begin position="1"/>
        <end position="34"/>
    </location>
</feature>
<reference evidence="3" key="1">
    <citation type="journal article" date="2014" name="Int. J. Syst. Evol. Microbiol.">
        <title>Complete genome sequence of Corynebacterium casei LMG S-19264T (=DSM 44701T), isolated from a smear-ripened cheese.</title>
        <authorList>
            <consortium name="US DOE Joint Genome Institute (JGI-PGF)"/>
            <person name="Walter F."/>
            <person name="Albersmeier A."/>
            <person name="Kalinowski J."/>
            <person name="Ruckert C."/>
        </authorList>
    </citation>
    <scope>NUCLEOTIDE SEQUENCE</scope>
    <source>
        <strain evidence="3">CGMCC 4.5737</strain>
    </source>
</reference>
<accession>A0A8J3CHG7</accession>
<name>A0A8J3CHG7_9PSEU</name>
<feature type="domain" description="DUF2020" evidence="2">
    <location>
        <begin position="23"/>
        <end position="155"/>
    </location>
</feature>
<dbReference type="InterPro" id="IPR018567">
    <property type="entry name" value="DUF2020"/>
</dbReference>
<evidence type="ECO:0000313" key="4">
    <source>
        <dbReference type="Proteomes" id="UP000637578"/>
    </source>
</evidence>
<proteinExistence type="predicted"/>
<dbReference type="Pfam" id="PF09449">
    <property type="entry name" value="DUF2020"/>
    <property type="match status" value="1"/>
</dbReference>
<gene>
    <name evidence="3" type="ORF">GCM10012275_55800</name>
</gene>
<dbReference type="AlphaFoldDB" id="A0A8J3CHG7"/>
<dbReference type="Proteomes" id="UP000637578">
    <property type="component" value="Unassembled WGS sequence"/>
</dbReference>